<feature type="domain" description="N-acetyltransferase" evidence="1">
    <location>
        <begin position="11"/>
        <end position="179"/>
    </location>
</feature>
<dbReference type="InterPro" id="IPR016181">
    <property type="entry name" value="Acyl_CoA_acyltransferase"/>
</dbReference>
<dbReference type="InterPro" id="IPR000182">
    <property type="entry name" value="GNAT_dom"/>
</dbReference>
<dbReference type="Pfam" id="PF13302">
    <property type="entry name" value="Acetyltransf_3"/>
    <property type="match status" value="1"/>
</dbReference>
<protein>
    <recommendedName>
        <fullName evidence="1">N-acetyltransferase domain-containing protein</fullName>
    </recommendedName>
</protein>
<dbReference type="InterPro" id="IPR051531">
    <property type="entry name" value="N-acetyltransferase"/>
</dbReference>
<sequence length="196" mass="21831">MLTTTIDTQRLRLRGYRPKDFEPFWDIGHSDFEIARWLTGLSWPPLRSEAEATAQSALNADPAKDTFPFAIEHDGKLIGGVDVQKAGDLSEFPEIPTLGYWLSQAAQGHGYMLEACVAALHWGFAREASDSFAARVFATNYASQRVLKKLGFEPVGVCVRYAKPLKTNVENVIMHLPRDRFEALHGDAYVMMGAAQ</sequence>
<accession>A0A165YXV8</accession>
<reference evidence="2 3" key="1">
    <citation type="journal article" date="2016" name="Front. Microbiol.">
        <title>Comparative Genomic Analysis Reveals a Diverse Repertoire of Genes Involved in Prokaryote-Eukaryote Interactions within the Pseudovibrio Genus.</title>
        <authorList>
            <person name="Romano S."/>
            <person name="Fernandez-Guerra A."/>
            <person name="Reen F.J."/>
            <person name="Glockner F.O."/>
            <person name="Crowley S.P."/>
            <person name="O'Sullivan O."/>
            <person name="Cotter P.D."/>
            <person name="Adams C."/>
            <person name="Dobson A.D."/>
            <person name="O'Gara F."/>
        </authorList>
    </citation>
    <scope>NUCLEOTIDE SEQUENCE [LARGE SCALE GENOMIC DNA]</scope>
    <source>
        <strain evidence="2 3">Ad2</strain>
    </source>
</reference>
<dbReference type="PATRIC" id="fig|989403.3.peg.2227"/>
<organism evidence="2 3">
    <name type="scientific">Pseudovibrio axinellae</name>
    <dbReference type="NCBI Taxonomy" id="989403"/>
    <lineage>
        <taxon>Bacteria</taxon>
        <taxon>Pseudomonadati</taxon>
        <taxon>Pseudomonadota</taxon>
        <taxon>Alphaproteobacteria</taxon>
        <taxon>Hyphomicrobiales</taxon>
        <taxon>Stappiaceae</taxon>
        <taxon>Pseudovibrio</taxon>
    </lineage>
</organism>
<dbReference type="Gene3D" id="3.40.630.30">
    <property type="match status" value="1"/>
</dbReference>
<dbReference type="Proteomes" id="UP000076577">
    <property type="component" value="Unassembled WGS sequence"/>
</dbReference>
<dbReference type="EMBL" id="LMCB01000015">
    <property type="protein sequence ID" value="KZL19332.1"/>
    <property type="molecule type" value="Genomic_DNA"/>
</dbReference>
<evidence type="ECO:0000313" key="2">
    <source>
        <dbReference type="EMBL" id="KZL19332.1"/>
    </source>
</evidence>
<dbReference type="GO" id="GO:0016747">
    <property type="term" value="F:acyltransferase activity, transferring groups other than amino-acyl groups"/>
    <property type="evidence" value="ECO:0007669"/>
    <property type="project" value="InterPro"/>
</dbReference>
<keyword evidence="3" id="KW-1185">Reference proteome</keyword>
<dbReference type="STRING" id="989403.SAMN05421798_102623"/>
<dbReference type="RefSeq" id="WP_074881905.1">
    <property type="nucleotide sequence ID" value="NZ_FOFM01000002.1"/>
</dbReference>
<evidence type="ECO:0000259" key="1">
    <source>
        <dbReference type="PROSITE" id="PS51186"/>
    </source>
</evidence>
<comment type="caution">
    <text evidence="2">The sequence shown here is derived from an EMBL/GenBank/DDBJ whole genome shotgun (WGS) entry which is preliminary data.</text>
</comment>
<gene>
    <name evidence="2" type="ORF">PsAD2_02084</name>
</gene>
<dbReference type="SUPFAM" id="SSF55729">
    <property type="entry name" value="Acyl-CoA N-acyltransferases (Nat)"/>
    <property type="match status" value="1"/>
</dbReference>
<name>A0A165YXV8_9HYPH</name>
<dbReference type="OrthoDB" id="9804153at2"/>
<dbReference type="PANTHER" id="PTHR43792:SF1">
    <property type="entry name" value="N-ACETYLTRANSFERASE DOMAIN-CONTAINING PROTEIN"/>
    <property type="match status" value="1"/>
</dbReference>
<dbReference type="AlphaFoldDB" id="A0A165YXV8"/>
<dbReference type="PROSITE" id="PS51186">
    <property type="entry name" value="GNAT"/>
    <property type="match status" value="1"/>
</dbReference>
<evidence type="ECO:0000313" key="3">
    <source>
        <dbReference type="Proteomes" id="UP000076577"/>
    </source>
</evidence>
<dbReference type="PANTHER" id="PTHR43792">
    <property type="entry name" value="GNAT FAMILY, PUTATIVE (AFU_ORTHOLOGUE AFUA_3G00765)-RELATED-RELATED"/>
    <property type="match status" value="1"/>
</dbReference>
<proteinExistence type="predicted"/>